<dbReference type="EMBL" id="FMCU01000002">
    <property type="protein sequence ID" value="SCE80843.1"/>
    <property type="molecule type" value="Genomic_DNA"/>
</dbReference>
<dbReference type="Pfam" id="PF00553">
    <property type="entry name" value="CBM_2"/>
    <property type="match status" value="1"/>
</dbReference>
<dbReference type="Gene3D" id="2.60.40.290">
    <property type="match status" value="1"/>
</dbReference>
<evidence type="ECO:0000256" key="1">
    <source>
        <dbReference type="SAM" id="SignalP"/>
    </source>
</evidence>
<dbReference type="STRING" id="121616.GA0070216_102234"/>
<dbReference type="GO" id="GO:0030247">
    <property type="term" value="F:polysaccharide binding"/>
    <property type="evidence" value="ECO:0007669"/>
    <property type="project" value="UniProtKB-UniRule"/>
</dbReference>
<evidence type="ECO:0000313" key="4">
    <source>
        <dbReference type="Proteomes" id="UP000198797"/>
    </source>
</evidence>
<proteinExistence type="predicted"/>
<dbReference type="InterPro" id="IPR008965">
    <property type="entry name" value="CBM2/CBM3_carb-bd_dom_sf"/>
</dbReference>
<dbReference type="PROSITE" id="PS51173">
    <property type="entry name" value="CBM2"/>
    <property type="match status" value="1"/>
</dbReference>
<dbReference type="SUPFAM" id="SSF49265">
    <property type="entry name" value="Fibronectin type III"/>
    <property type="match status" value="1"/>
</dbReference>
<feature type="domain" description="CBM2" evidence="2">
    <location>
        <begin position="144"/>
        <end position="247"/>
    </location>
</feature>
<accession>A0A1C4V9X9</accession>
<feature type="signal peptide" evidence="1">
    <location>
        <begin position="1"/>
        <end position="28"/>
    </location>
</feature>
<dbReference type="RefSeq" id="WP_091239606.1">
    <property type="nucleotide sequence ID" value="NZ_FMCU01000002.1"/>
</dbReference>
<dbReference type="Proteomes" id="UP000198797">
    <property type="component" value="Unassembled WGS sequence"/>
</dbReference>
<evidence type="ECO:0000313" key="3">
    <source>
        <dbReference type="EMBL" id="SCE80843.1"/>
    </source>
</evidence>
<gene>
    <name evidence="3" type="ORF">GA0070216_102234</name>
</gene>
<dbReference type="InterPro" id="IPR012291">
    <property type="entry name" value="CBM2_carb-bd_dom_sf"/>
</dbReference>
<dbReference type="GO" id="GO:0005975">
    <property type="term" value="P:carbohydrate metabolic process"/>
    <property type="evidence" value="ECO:0007669"/>
    <property type="project" value="InterPro"/>
</dbReference>
<dbReference type="SUPFAM" id="SSF49384">
    <property type="entry name" value="Carbohydrate-binding domain"/>
    <property type="match status" value="1"/>
</dbReference>
<dbReference type="AlphaFoldDB" id="A0A1C4V9X9"/>
<keyword evidence="1" id="KW-0732">Signal</keyword>
<keyword evidence="4" id="KW-1185">Reference proteome</keyword>
<sequence>MLRTFGVVLATTTLTLAGWAGTLTGAQAQPAPAATPTPGPTYTCPPALPVSGQFLSATTTSITIRYSMLLSPPCGYDPPITVVLFASREDATAWRNPVASAVSGPERYGDLTVGGLTPDSEYWFRFSAGDKHDPYVVSGPVRTLAVSSAACQATVTIDNRWTGGYAATVSVRNTSQQTLNGWQVTWRWSGDERISALWNGVASTSGADVTVRNASYNGTLTPGGGTTFGMLVWTSAVTGGLTLTCGR</sequence>
<dbReference type="SMART" id="SM00637">
    <property type="entry name" value="CBD_II"/>
    <property type="match status" value="1"/>
</dbReference>
<dbReference type="GO" id="GO:0004553">
    <property type="term" value="F:hydrolase activity, hydrolyzing O-glycosyl compounds"/>
    <property type="evidence" value="ECO:0007669"/>
    <property type="project" value="InterPro"/>
</dbReference>
<organism evidence="3 4">
    <name type="scientific">Micromonospora matsumotoense</name>
    <dbReference type="NCBI Taxonomy" id="121616"/>
    <lineage>
        <taxon>Bacteria</taxon>
        <taxon>Bacillati</taxon>
        <taxon>Actinomycetota</taxon>
        <taxon>Actinomycetes</taxon>
        <taxon>Micromonosporales</taxon>
        <taxon>Micromonosporaceae</taxon>
        <taxon>Micromonospora</taxon>
    </lineage>
</organism>
<name>A0A1C4V9X9_9ACTN</name>
<dbReference type="OrthoDB" id="3402620at2"/>
<evidence type="ECO:0000259" key="2">
    <source>
        <dbReference type="PROSITE" id="PS51173"/>
    </source>
</evidence>
<dbReference type="InterPro" id="IPR036116">
    <property type="entry name" value="FN3_sf"/>
</dbReference>
<feature type="chain" id="PRO_5038376580" evidence="1">
    <location>
        <begin position="29"/>
        <end position="247"/>
    </location>
</feature>
<reference evidence="4" key="1">
    <citation type="submission" date="2016-06" db="EMBL/GenBank/DDBJ databases">
        <authorList>
            <person name="Varghese N."/>
            <person name="Submissions Spin"/>
        </authorList>
    </citation>
    <scope>NUCLEOTIDE SEQUENCE [LARGE SCALE GENOMIC DNA]</scope>
    <source>
        <strain evidence="4">DSM 44100</strain>
    </source>
</reference>
<dbReference type="InterPro" id="IPR001919">
    <property type="entry name" value="CBD2"/>
</dbReference>
<protein>
    <submittedName>
        <fullName evidence="3">Cellulose binding domain-containing protein</fullName>
    </submittedName>
</protein>